<keyword evidence="2" id="KW-0472">Membrane</keyword>
<comment type="caution">
    <text evidence="4">The sequence shown here is derived from an EMBL/GenBank/DDBJ whole genome shotgun (WGS) entry which is preliminary data.</text>
</comment>
<dbReference type="InterPro" id="IPR012334">
    <property type="entry name" value="Pectin_lyas_fold"/>
</dbReference>
<reference evidence="4 5" key="1">
    <citation type="submission" date="2021-03" db="EMBL/GenBank/DDBJ databases">
        <title>Sequencing the genomes of 1000 actinobacteria strains.</title>
        <authorList>
            <person name="Klenk H.-P."/>
        </authorList>
    </citation>
    <scope>NUCLEOTIDE SEQUENCE [LARGE SCALE GENOMIC DNA]</scope>
    <source>
        <strain evidence="4 5">DSM 46670</strain>
    </source>
</reference>
<dbReference type="SUPFAM" id="SSF50974">
    <property type="entry name" value="Nitrous oxide reductase, N-terminal domain"/>
    <property type="match status" value="1"/>
</dbReference>
<dbReference type="EMBL" id="JAGINW010000001">
    <property type="protein sequence ID" value="MBP2327078.1"/>
    <property type="molecule type" value="Genomic_DNA"/>
</dbReference>
<accession>A0ABS4TRQ0</accession>
<dbReference type="SMART" id="SM00089">
    <property type="entry name" value="PKD"/>
    <property type="match status" value="2"/>
</dbReference>
<dbReference type="Pfam" id="PF18911">
    <property type="entry name" value="PKD_4"/>
    <property type="match status" value="1"/>
</dbReference>
<evidence type="ECO:0000313" key="5">
    <source>
        <dbReference type="Proteomes" id="UP001519332"/>
    </source>
</evidence>
<dbReference type="Pfam" id="PF13360">
    <property type="entry name" value="PQQ_2"/>
    <property type="match status" value="1"/>
</dbReference>
<dbReference type="CDD" id="cd00146">
    <property type="entry name" value="PKD"/>
    <property type="match status" value="2"/>
</dbReference>
<dbReference type="InterPro" id="IPR006626">
    <property type="entry name" value="PbH1"/>
</dbReference>
<gene>
    <name evidence="4" type="ORF">JOF56_007463</name>
</gene>
<dbReference type="RefSeq" id="WP_209644072.1">
    <property type="nucleotide sequence ID" value="NZ_JAGINW010000001.1"/>
</dbReference>
<dbReference type="InterPro" id="IPR013783">
    <property type="entry name" value="Ig-like_fold"/>
</dbReference>
<evidence type="ECO:0000313" key="4">
    <source>
        <dbReference type="EMBL" id="MBP2327078.1"/>
    </source>
</evidence>
<organism evidence="4 5">
    <name type="scientific">Kibdelosporangium banguiense</name>
    <dbReference type="NCBI Taxonomy" id="1365924"/>
    <lineage>
        <taxon>Bacteria</taxon>
        <taxon>Bacillati</taxon>
        <taxon>Actinomycetota</taxon>
        <taxon>Actinomycetes</taxon>
        <taxon>Pseudonocardiales</taxon>
        <taxon>Pseudonocardiaceae</taxon>
        <taxon>Kibdelosporangium</taxon>
    </lineage>
</organism>
<dbReference type="Gene3D" id="2.60.40.10">
    <property type="entry name" value="Immunoglobulins"/>
    <property type="match status" value="2"/>
</dbReference>
<feature type="domain" description="PKD" evidence="3">
    <location>
        <begin position="420"/>
        <end position="499"/>
    </location>
</feature>
<dbReference type="InterPro" id="IPR000601">
    <property type="entry name" value="PKD_dom"/>
</dbReference>
<feature type="domain" description="PKD" evidence="3">
    <location>
        <begin position="507"/>
        <end position="595"/>
    </location>
</feature>
<dbReference type="Gene3D" id="2.160.20.10">
    <property type="entry name" value="Single-stranded right-handed beta-helix, Pectin lyase-like"/>
    <property type="match status" value="1"/>
</dbReference>
<evidence type="ECO:0000256" key="2">
    <source>
        <dbReference type="SAM" id="Phobius"/>
    </source>
</evidence>
<feature type="region of interest" description="Disordered" evidence="1">
    <location>
        <begin position="376"/>
        <end position="418"/>
    </location>
</feature>
<dbReference type="InterPro" id="IPR015943">
    <property type="entry name" value="WD40/YVTN_repeat-like_dom_sf"/>
</dbReference>
<protein>
    <submittedName>
        <fullName evidence="4">PKD repeat protein</fullName>
    </submittedName>
</protein>
<dbReference type="InterPro" id="IPR011045">
    <property type="entry name" value="N2O_reductase_N"/>
</dbReference>
<keyword evidence="2" id="KW-1133">Transmembrane helix</keyword>
<name>A0ABS4TRQ0_9PSEU</name>
<keyword evidence="2" id="KW-0812">Transmembrane</keyword>
<feature type="compositionally biased region" description="Pro residues" evidence="1">
    <location>
        <begin position="405"/>
        <end position="416"/>
    </location>
</feature>
<dbReference type="SUPFAM" id="SSF51126">
    <property type="entry name" value="Pectin lyase-like"/>
    <property type="match status" value="1"/>
</dbReference>
<evidence type="ECO:0000256" key="1">
    <source>
        <dbReference type="SAM" id="MobiDB-lite"/>
    </source>
</evidence>
<sequence>MISISGHVARWAGPIWQGRRVVAGVVAVATVATGIVVGWDHAGDRAPQVRLHPGTAWVASDEVGQLTLLDGASGEVAAQVQVGQPGTDLYATQQGAAGYVLNRAAGSVIRVDGATLGLSRPLAPAAGAGAQLSVFPTPHALYILDTARGLLMKADPETLESRGDPHQLTAGASVDGAVMDADGHLWALDQQSGELVWFSDGTRQARPQAHTPGRSKLTQTAGGPALLDSARGAVEFLDPKTGLVQQSAAIQLQPDDTVAVSGSADERRLLVAVGARGQFVSCSSGNNACAAPVELSQGPADLGEPVEANGHAVVPDYATGRIWIVDLAAGRVVAERRLFDRSVRFELLVRDGVVFYNDPRGEQAGVIDLDGRIRPITKYRPGQPTQTPPSAAVSTGPGSASQVAAPPPTGPRPVTQPAPEVSIAISPRNRGLVGEEFGFMVTAKGARRLSSAQWTFGDGTGATGFVPRHKYDRAGTYSVAVAARSREGQAVNATAQVVVDSPDSPPTIVRINVEPETPRVGEQVRFSAELAGGRLQGSAWTVTGEAGTEATSNEAVLQHVFTKPGTYTATHTVTSGSATVQQSKQFTVTPETPEVRCGDVIRADTVLTKDLNCTGDVGLKIAAGDVVLDLGGHKIATDNPQAPRKGIVLAETIRNVTIRNGTVTQFRTGVEMIDVSDVTLANVTVSGSPAPRDKEFFGVLAEKARNVRMRSVTLNGFSPFYFERESSVVFTGSSIVGDDAQGSSYCAHSTCAFQAETDIRVRYLMCSFNPGASSVMSIESSVVVLVEYFGGGCNETSVSNNLVKGLINVDGDRNVVTRNKMEKNPTMIVRGEFVVSYNEFAGAETQGLSLDDGWGSIKGEVIGNSFTGSRGHGMRVVQDVPNAPVGPLKISDNKFISNGLDPEYPEYGRDGLRIEDLVAGSHVEVSNNHAENNAEYGMIAPPGVVTIDVGNTAKGNPKGCAGIVCQPL</sequence>
<dbReference type="Gene3D" id="2.130.10.10">
    <property type="entry name" value="YVTN repeat-like/Quinoprotein amine dehydrogenase"/>
    <property type="match status" value="1"/>
</dbReference>
<dbReference type="PROSITE" id="PS50093">
    <property type="entry name" value="PKD"/>
    <property type="match status" value="2"/>
</dbReference>
<dbReference type="Proteomes" id="UP001519332">
    <property type="component" value="Unassembled WGS sequence"/>
</dbReference>
<dbReference type="SUPFAM" id="SSF49299">
    <property type="entry name" value="PKD domain"/>
    <property type="match status" value="2"/>
</dbReference>
<feature type="transmembrane region" description="Helical" evidence="2">
    <location>
        <begin position="21"/>
        <end position="39"/>
    </location>
</feature>
<proteinExistence type="predicted"/>
<dbReference type="InterPro" id="IPR011050">
    <property type="entry name" value="Pectin_lyase_fold/virulence"/>
</dbReference>
<dbReference type="InterPro" id="IPR022409">
    <property type="entry name" value="PKD/Chitinase_dom"/>
</dbReference>
<dbReference type="InterPro" id="IPR035986">
    <property type="entry name" value="PKD_dom_sf"/>
</dbReference>
<dbReference type="SMART" id="SM00710">
    <property type="entry name" value="PbH1"/>
    <property type="match status" value="5"/>
</dbReference>
<dbReference type="InterPro" id="IPR002372">
    <property type="entry name" value="PQQ_rpt_dom"/>
</dbReference>
<evidence type="ECO:0000259" key="3">
    <source>
        <dbReference type="PROSITE" id="PS50093"/>
    </source>
</evidence>
<keyword evidence="5" id="KW-1185">Reference proteome</keyword>
<feature type="compositionally biased region" description="Polar residues" evidence="1">
    <location>
        <begin position="383"/>
        <end position="401"/>
    </location>
</feature>